<evidence type="ECO:0000256" key="1">
    <source>
        <dbReference type="SAM" id="Phobius"/>
    </source>
</evidence>
<sequence length="128" mass="14126">MWGDDLMTKHDLQTEMNQVELLIGKIMRIGVLIAAFVMIIGLGLLLVTGKSGYPGTLYPTTLQAIIAGVCAFKAAAWMMLGIFLLILTPVLRVVISIYAFAKEKDHLYVWITSIVLVILVISFIIGHH</sequence>
<dbReference type="Proteomes" id="UP000051008">
    <property type="component" value="Unassembled WGS sequence"/>
</dbReference>
<accession>A0A0R2ACS7</accession>
<organism evidence="2 3">
    <name type="scientific">Ligilactobacillus agilis DSM 20509</name>
    <dbReference type="NCBI Taxonomy" id="1423718"/>
    <lineage>
        <taxon>Bacteria</taxon>
        <taxon>Bacillati</taxon>
        <taxon>Bacillota</taxon>
        <taxon>Bacilli</taxon>
        <taxon>Lactobacillales</taxon>
        <taxon>Lactobacillaceae</taxon>
        <taxon>Ligilactobacillus</taxon>
    </lineage>
</organism>
<reference evidence="2 3" key="1">
    <citation type="journal article" date="2015" name="Genome Announc.">
        <title>Expanding the biotechnology potential of lactobacilli through comparative genomics of 213 strains and associated genera.</title>
        <authorList>
            <person name="Sun Z."/>
            <person name="Harris H.M."/>
            <person name="McCann A."/>
            <person name="Guo C."/>
            <person name="Argimon S."/>
            <person name="Zhang W."/>
            <person name="Yang X."/>
            <person name="Jeffery I.B."/>
            <person name="Cooney J.C."/>
            <person name="Kagawa T.F."/>
            <person name="Liu W."/>
            <person name="Song Y."/>
            <person name="Salvetti E."/>
            <person name="Wrobel A."/>
            <person name="Rasinkangas P."/>
            <person name="Parkhill J."/>
            <person name="Rea M.C."/>
            <person name="O'Sullivan O."/>
            <person name="Ritari J."/>
            <person name="Douillard F.P."/>
            <person name="Paul Ross R."/>
            <person name="Yang R."/>
            <person name="Briner A.E."/>
            <person name="Felis G.E."/>
            <person name="de Vos W.M."/>
            <person name="Barrangou R."/>
            <person name="Klaenhammer T.R."/>
            <person name="Caufield P.W."/>
            <person name="Cui Y."/>
            <person name="Zhang H."/>
            <person name="O'Toole P.W."/>
        </authorList>
    </citation>
    <scope>NUCLEOTIDE SEQUENCE [LARGE SCALE GENOMIC DNA]</scope>
    <source>
        <strain evidence="2 3">DSM 20509</strain>
    </source>
</reference>
<protein>
    <recommendedName>
        <fullName evidence="4">Integral membrane protein</fullName>
    </recommendedName>
</protein>
<dbReference type="InterPro" id="IPR012861">
    <property type="entry name" value="DUF1634"/>
</dbReference>
<proteinExistence type="predicted"/>
<dbReference type="Pfam" id="PF07843">
    <property type="entry name" value="DUF1634"/>
    <property type="match status" value="1"/>
</dbReference>
<dbReference type="EMBL" id="AYYP01000030">
    <property type="protein sequence ID" value="KRM64517.1"/>
    <property type="molecule type" value="Genomic_DNA"/>
</dbReference>
<dbReference type="AlphaFoldDB" id="A0A0R2ACS7"/>
<feature type="transmembrane region" description="Helical" evidence="1">
    <location>
        <begin position="26"/>
        <end position="47"/>
    </location>
</feature>
<comment type="caution">
    <text evidence="2">The sequence shown here is derived from an EMBL/GenBank/DDBJ whole genome shotgun (WGS) entry which is preliminary data.</text>
</comment>
<feature type="transmembrane region" description="Helical" evidence="1">
    <location>
        <begin position="107"/>
        <end position="126"/>
    </location>
</feature>
<keyword evidence="1" id="KW-0812">Transmembrane</keyword>
<dbReference type="PATRIC" id="fig|1423718.3.peg.1865"/>
<evidence type="ECO:0000313" key="3">
    <source>
        <dbReference type="Proteomes" id="UP000051008"/>
    </source>
</evidence>
<evidence type="ECO:0008006" key="4">
    <source>
        <dbReference type="Google" id="ProtNLM"/>
    </source>
</evidence>
<name>A0A0R2ACS7_9LACO</name>
<keyword evidence="1" id="KW-0472">Membrane</keyword>
<keyword evidence="1" id="KW-1133">Transmembrane helix</keyword>
<keyword evidence="3" id="KW-1185">Reference proteome</keyword>
<gene>
    <name evidence="2" type="ORF">FC14_GL001793</name>
</gene>
<evidence type="ECO:0000313" key="2">
    <source>
        <dbReference type="EMBL" id="KRM64517.1"/>
    </source>
</evidence>